<accession>A0A8B6D334</accession>
<dbReference type="Proteomes" id="UP000596742">
    <property type="component" value="Unassembled WGS sequence"/>
</dbReference>
<gene>
    <name evidence="2" type="ORF">MGAL_10B003876</name>
</gene>
<dbReference type="EMBL" id="UYJE01002717">
    <property type="protein sequence ID" value="VDI13083.1"/>
    <property type="molecule type" value="Genomic_DNA"/>
</dbReference>
<keyword evidence="3" id="KW-1185">Reference proteome</keyword>
<feature type="signal peptide" evidence="1">
    <location>
        <begin position="1"/>
        <end position="20"/>
    </location>
</feature>
<keyword evidence="1" id="KW-0732">Signal</keyword>
<comment type="caution">
    <text evidence="2">The sequence shown here is derived from an EMBL/GenBank/DDBJ whole genome shotgun (WGS) entry which is preliminary data.</text>
</comment>
<feature type="chain" id="PRO_5032599973" evidence="1">
    <location>
        <begin position="21"/>
        <end position="197"/>
    </location>
</feature>
<proteinExistence type="predicted"/>
<evidence type="ECO:0000313" key="2">
    <source>
        <dbReference type="EMBL" id="VDI13083.1"/>
    </source>
</evidence>
<dbReference type="AlphaFoldDB" id="A0A8B6D334"/>
<sequence length="197" mass="22249">MTTLVNLLLCIAALIVPGSALCNFPCEWIGKTFMLEDQLGQVDLASNLNITFSKFNSSEATTTILGFTLGLTCIKIDGNHLLLKWSTPEGDVYNCLTVKIVSPDVFTFVFREVERDDDFCNACYEANDKNANFGAARANGARDAADVITCVERPKICATYCKSLGQLEECRPHGYYHSRYQRPLYNNRKMRPYRKRY</sequence>
<name>A0A8B6D334_MYTGA</name>
<evidence type="ECO:0000256" key="1">
    <source>
        <dbReference type="SAM" id="SignalP"/>
    </source>
</evidence>
<dbReference type="OrthoDB" id="6176878at2759"/>
<protein>
    <submittedName>
        <fullName evidence="2">Uncharacterized protein</fullName>
    </submittedName>
</protein>
<reference evidence="2" key="1">
    <citation type="submission" date="2018-11" db="EMBL/GenBank/DDBJ databases">
        <authorList>
            <person name="Alioto T."/>
            <person name="Alioto T."/>
        </authorList>
    </citation>
    <scope>NUCLEOTIDE SEQUENCE</scope>
</reference>
<evidence type="ECO:0000313" key="3">
    <source>
        <dbReference type="Proteomes" id="UP000596742"/>
    </source>
</evidence>
<organism evidence="2 3">
    <name type="scientific">Mytilus galloprovincialis</name>
    <name type="common">Mediterranean mussel</name>
    <dbReference type="NCBI Taxonomy" id="29158"/>
    <lineage>
        <taxon>Eukaryota</taxon>
        <taxon>Metazoa</taxon>
        <taxon>Spiralia</taxon>
        <taxon>Lophotrochozoa</taxon>
        <taxon>Mollusca</taxon>
        <taxon>Bivalvia</taxon>
        <taxon>Autobranchia</taxon>
        <taxon>Pteriomorphia</taxon>
        <taxon>Mytilida</taxon>
        <taxon>Mytiloidea</taxon>
        <taxon>Mytilidae</taxon>
        <taxon>Mytilinae</taxon>
        <taxon>Mytilus</taxon>
    </lineage>
</organism>